<dbReference type="Pfam" id="PF01417">
    <property type="entry name" value="ENTH"/>
    <property type="match status" value="1"/>
</dbReference>
<keyword evidence="3" id="KW-0963">Cytoplasm</keyword>
<sequence>MRRGSSDMQMNVAGIRRNIKNFAHNYSDAQKKVREATSNDPWGPSSTIMAEIADLTYNVVAFSEIMQMVWKRLNDHGKNWRHVYKALMLLEYLIKTGSEKVGQQCKENIYAIQTLKDFQHLEEGKDQGQNVREKAKQLVNLLKDNDKLKNERARALKAKERFAQSASGFGSDGGLDTPTSPKYPAFRGDWSSKDSTDMSREIEIARPQTAGEEELQLQLALAMSKEEAEQEEQKRKSDDVRLQLALSQSQQDFKKSQEKMQSHMVDLLDVNLGGDPTPVDPWGMPQPPRPQHSASALDPWQPASANSTPKLDPWGLAAASSSPPTNLSPVNTGPAHVAKHDPWSPTSQGSSTDLDEFDIITNRNRATSPKTNGNMTTSDPFELNLLGESLSSAGPSPSTGATKKTPQSFLGENSALVNLDNLVTTNKQNNPTLAANPFSDPTVPPVPRPVFNTQPPKPSINEIKQQSFAQFSTSSQNTLSGFGPAPSYSSTTTDQFRNNGTLGNQAQAVIQDPWTPITTSNAPINGNGNVGAPWMKANEPANPFLS</sequence>
<dbReference type="GO" id="GO:0005886">
    <property type="term" value="C:plasma membrane"/>
    <property type="evidence" value="ECO:0007669"/>
    <property type="project" value="TreeGrafter"/>
</dbReference>
<evidence type="ECO:0000256" key="1">
    <source>
        <dbReference type="ARBA" id="ARBA00004496"/>
    </source>
</evidence>
<dbReference type="GeneID" id="115881122"/>
<evidence type="ECO:0000256" key="6">
    <source>
        <dbReference type="ARBA" id="ARBA00023121"/>
    </source>
</evidence>
<proteinExistence type="inferred from homology"/>
<dbReference type="FunFam" id="1.25.40.90:FF:000002">
    <property type="entry name" value="epsin-2 isoform X1"/>
    <property type="match status" value="1"/>
</dbReference>
<comment type="similarity">
    <text evidence="2">Belongs to the epsin family.</text>
</comment>
<dbReference type="KEGG" id="soy:115881122"/>
<dbReference type="GO" id="GO:0005768">
    <property type="term" value="C:endosome"/>
    <property type="evidence" value="ECO:0007669"/>
    <property type="project" value="TreeGrafter"/>
</dbReference>
<evidence type="ECO:0000259" key="9">
    <source>
        <dbReference type="PROSITE" id="PS50942"/>
    </source>
</evidence>
<feature type="compositionally biased region" description="Basic and acidic residues" evidence="8">
    <location>
        <begin position="224"/>
        <end position="241"/>
    </location>
</feature>
<dbReference type="PROSITE" id="PS50330">
    <property type="entry name" value="UIM"/>
    <property type="match status" value="2"/>
</dbReference>
<evidence type="ECO:0000256" key="3">
    <source>
        <dbReference type="ARBA" id="ARBA00022490"/>
    </source>
</evidence>
<accession>A0A6J2XSB6</accession>
<evidence type="ECO:0000313" key="10">
    <source>
        <dbReference type="Proteomes" id="UP000504635"/>
    </source>
</evidence>
<dbReference type="SMART" id="SM00273">
    <property type="entry name" value="ENTH"/>
    <property type="match status" value="1"/>
</dbReference>
<dbReference type="GO" id="GO:0030276">
    <property type="term" value="F:clathrin binding"/>
    <property type="evidence" value="ECO:0007669"/>
    <property type="project" value="TreeGrafter"/>
</dbReference>
<reference evidence="11 12" key="1">
    <citation type="submission" date="2025-04" db="UniProtKB">
        <authorList>
            <consortium name="RefSeq"/>
        </authorList>
    </citation>
    <scope>IDENTIFICATION</scope>
    <source>
        <tissue evidence="11 12">Gonads</tissue>
    </source>
</reference>
<keyword evidence="5" id="KW-0677">Repeat</keyword>
<feature type="domain" description="ENTH" evidence="9">
    <location>
        <begin position="21"/>
        <end position="152"/>
    </location>
</feature>
<evidence type="ECO:0000313" key="12">
    <source>
        <dbReference type="RefSeq" id="XP_030754363.1"/>
    </source>
</evidence>
<dbReference type="InterPro" id="IPR003903">
    <property type="entry name" value="UIM_dom"/>
</dbReference>
<keyword evidence="10" id="KW-1185">Reference proteome</keyword>
<dbReference type="Proteomes" id="UP000504635">
    <property type="component" value="Unplaced"/>
</dbReference>
<dbReference type="GO" id="GO:0006897">
    <property type="term" value="P:endocytosis"/>
    <property type="evidence" value="ECO:0007669"/>
    <property type="project" value="TreeGrafter"/>
</dbReference>
<name>A0A6J2XSB6_SITOR</name>
<feature type="compositionally biased region" description="Polar residues" evidence="8">
    <location>
        <begin position="361"/>
        <end position="379"/>
    </location>
</feature>
<feature type="region of interest" description="Disordered" evidence="8">
    <location>
        <begin position="167"/>
        <end position="198"/>
    </location>
</feature>
<feature type="compositionally biased region" description="Basic and acidic residues" evidence="8">
    <location>
        <begin position="252"/>
        <end position="261"/>
    </location>
</feature>
<dbReference type="SUPFAM" id="SSF48464">
    <property type="entry name" value="ENTH/VHS domain"/>
    <property type="match status" value="1"/>
</dbReference>
<evidence type="ECO:0000256" key="8">
    <source>
        <dbReference type="SAM" id="MobiDB-lite"/>
    </source>
</evidence>
<comment type="subcellular location">
    <subcellularLocation>
        <location evidence="1">Cytoplasm</location>
    </subcellularLocation>
</comment>
<dbReference type="GO" id="GO:0005543">
    <property type="term" value="F:phospholipid binding"/>
    <property type="evidence" value="ECO:0007669"/>
    <property type="project" value="TreeGrafter"/>
</dbReference>
<feature type="compositionally biased region" description="Polar residues" evidence="8">
    <location>
        <begin position="319"/>
        <end position="331"/>
    </location>
</feature>
<gene>
    <name evidence="11 12" type="primary">LOC115881122</name>
</gene>
<evidence type="ECO:0000256" key="2">
    <source>
        <dbReference type="ARBA" id="ARBA00010130"/>
    </source>
</evidence>
<protein>
    <submittedName>
        <fullName evidence="11 12">Epsin-2</fullName>
    </submittedName>
</protein>
<keyword evidence="7" id="KW-0175">Coiled coil</keyword>
<dbReference type="GO" id="GO:0030125">
    <property type="term" value="C:clathrin vesicle coat"/>
    <property type="evidence" value="ECO:0007669"/>
    <property type="project" value="TreeGrafter"/>
</dbReference>
<keyword evidence="4" id="KW-0597">Phosphoprotein</keyword>
<evidence type="ECO:0000256" key="7">
    <source>
        <dbReference type="SAM" id="Coils"/>
    </source>
</evidence>
<feature type="region of interest" description="Disordered" evidence="8">
    <location>
        <begin position="221"/>
        <end position="408"/>
    </location>
</feature>
<dbReference type="SMART" id="SM00726">
    <property type="entry name" value="UIM"/>
    <property type="match status" value="2"/>
</dbReference>
<dbReference type="CDD" id="cd16990">
    <property type="entry name" value="ENTH_Epsin"/>
    <property type="match status" value="1"/>
</dbReference>
<dbReference type="InterPro" id="IPR008942">
    <property type="entry name" value="ENTH_VHS"/>
</dbReference>
<dbReference type="OrthoDB" id="4033880at2759"/>
<dbReference type="PROSITE" id="PS50942">
    <property type="entry name" value="ENTH"/>
    <property type="match status" value="1"/>
</dbReference>
<dbReference type="RefSeq" id="XP_030754363.1">
    <property type="nucleotide sequence ID" value="XM_030898503.1"/>
</dbReference>
<dbReference type="InterPro" id="IPR013809">
    <property type="entry name" value="ENTH"/>
</dbReference>
<dbReference type="PANTHER" id="PTHR12276">
    <property type="entry name" value="EPSIN/ENT-RELATED"/>
    <property type="match status" value="1"/>
</dbReference>
<feature type="compositionally biased region" description="Polar residues" evidence="8">
    <location>
        <begin position="389"/>
        <end position="408"/>
    </location>
</feature>
<dbReference type="CTD" id="38846"/>
<evidence type="ECO:0000256" key="5">
    <source>
        <dbReference type="ARBA" id="ARBA00022737"/>
    </source>
</evidence>
<evidence type="ECO:0000313" key="11">
    <source>
        <dbReference type="RefSeq" id="XP_030754362.1"/>
    </source>
</evidence>
<dbReference type="AlphaFoldDB" id="A0A6J2XSB6"/>
<dbReference type="RefSeq" id="XP_030754362.1">
    <property type="nucleotide sequence ID" value="XM_030898502.1"/>
</dbReference>
<evidence type="ECO:0000256" key="4">
    <source>
        <dbReference type="ARBA" id="ARBA00022553"/>
    </source>
</evidence>
<dbReference type="PANTHER" id="PTHR12276:SF115">
    <property type="entry name" value="FI19443P1"/>
    <property type="match status" value="1"/>
</dbReference>
<organism evidence="10 11">
    <name type="scientific">Sitophilus oryzae</name>
    <name type="common">Rice weevil</name>
    <name type="synonym">Curculio oryzae</name>
    <dbReference type="NCBI Taxonomy" id="7048"/>
    <lineage>
        <taxon>Eukaryota</taxon>
        <taxon>Metazoa</taxon>
        <taxon>Ecdysozoa</taxon>
        <taxon>Arthropoda</taxon>
        <taxon>Hexapoda</taxon>
        <taxon>Insecta</taxon>
        <taxon>Pterygota</taxon>
        <taxon>Neoptera</taxon>
        <taxon>Endopterygota</taxon>
        <taxon>Coleoptera</taxon>
        <taxon>Polyphaga</taxon>
        <taxon>Cucujiformia</taxon>
        <taxon>Curculionidae</taxon>
        <taxon>Dryophthorinae</taxon>
        <taxon>Sitophilus</taxon>
    </lineage>
</organism>
<feature type="coiled-coil region" evidence="7">
    <location>
        <begin position="131"/>
        <end position="165"/>
    </location>
</feature>
<dbReference type="Gene3D" id="1.25.40.90">
    <property type="match status" value="1"/>
</dbReference>
<keyword evidence="6" id="KW-0446">Lipid-binding</keyword>